<evidence type="ECO:0000256" key="9">
    <source>
        <dbReference type="PROSITE-ProRule" id="PRU01193"/>
    </source>
</evidence>
<feature type="transmembrane region" description="Helical" evidence="10">
    <location>
        <begin position="91"/>
        <end position="111"/>
    </location>
</feature>
<keyword evidence="3 9" id="KW-0812">Transmembrane</keyword>
<dbReference type="InterPro" id="IPR044751">
    <property type="entry name" value="Ion_transp-like_CBS"/>
</dbReference>
<dbReference type="InterPro" id="IPR036318">
    <property type="entry name" value="FAD-bd_PCMH-like_sf"/>
</dbReference>
<keyword evidence="6 8" id="KW-0129">CBS domain</keyword>
<dbReference type="InterPro" id="IPR016169">
    <property type="entry name" value="FAD-bd_PCMH_sub2"/>
</dbReference>
<organism evidence="13 14">
    <name type="scientific">Ructibacterium gallinarum</name>
    <dbReference type="NCBI Taxonomy" id="2779355"/>
    <lineage>
        <taxon>Bacteria</taxon>
        <taxon>Bacillati</taxon>
        <taxon>Bacillota</taxon>
        <taxon>Clostridia</taxon>
        <taxon>Eubacteriales</taxon>
        <taxon>Oscillospiraceae</taxon>
        <taxon>Ructibacterium</taxon>
    </lineage>
</organism>
<evidence type="ECO:0000256" key="1">
    <source>
        <dbReference type="ARBA" id="ARBA00004141"/>
    </source>
</evidence>
<evidence type="ECO:0000256" key="6">
    <source>
        <dbReference type="ARBA" id="ARBA00023122"/>
    </source>
</evidence>
<dbReference type="SUPFAM" id="SSF56176">
    <property type="entry name" value="FAD-binding/transporter-associated domain-like"/>
    <property type="match status" value="1"/>
</dbReference>
<dbReference type="GO" id="GO:0005886">
    <property type="term" value="C:plasma membrane"/>
    <property type="evidence" value="ECO:0007669"/>
    <property type="project" value="TreeGrafter"/>
</dbReference>
<evidence type="ECO:0000256" key="4">
    <source>
        <dbReference type="ARBA" id="ARBA00022737"/>
    </source>
</evidence>
<dbReference type="Gene3D" id="3.30.465.10">
    <property type="match status" value="1"/>
</dbReference>
<dbReference type="SMART" id="SM01091">
    <property type="entry name" value="CorC_HlyC"/>
    <property type="match status" value="1"/>
</dbReference>
<accession>A0A9D5M025</accession>
<evidence type="ECO:0000259" key="11">
    <source>
        <dbReference type="PROSITE" id="PS51371"/>
    </source>
</evidence>
<dbReference type="InterPro" id="IPR005170">
    <property type="entry name" value="Transptr-assoc_dom"/>
</dbReference>
<feature type="domain" description="CNNM transmembrane" evidence="12">
    <location>
        <begin position="1"/>
        <end position="186"/>
    </location>
</feature>
<keyword evidence="7 9" id="KW-0472">Membrane</keyword>
<dbReference type="InterPro" id="IPR000644">
    <property type="entry name" value="CBS_dom"/>
</dbReference>
<feature type="transmembrane region" description="Helical" evidence="10">
    <location>
        <begin position="6"/>
        <end position="24"/>
    </location>
</feature>
<feature type="domain" description="CBS" evidence="11">
    <location>
        <begin position="268"/>
        <end position="325"/>
    </location>
</feature>
<evidence type="ECO:0000313" key="14">
    <source>
        <dbReference type="Proteomes" id="UP000806542"/>
    </source>
</evidence>
<dbReference type="FunFam" id="3.10.580.10:FF:000002">
    <property type="entry name" value="Magnesium/cobalt efflux protein CorC"/>
    <property type="match status" value="1"/>
</dbReference>
<dbReference type="Pfam" id="PF03471">
    <property type="entry name" value="CorC_HlyC"/>
    <property type="match status" value="1"/>
</dbReference>
<gene>
    <name evidence="13" type="ORF">INF28_06770</name>
</gene>
<dbReference type="AlphaFoldDB" id="A0A9D5M025"/>
<dbReference type="PANTHER" id="PTHR22777">
    <property type="entry name" value="HEMOLYSIN-RELATED"/>
    <property type="match status" value="1"/>
</dbReference>
<comment type="subcellular location">
    <subcellularLocation>
        <location evidence="1">Membrane</location>
        <topology evidence="1">Multi-pass membrane protein</topology>
    </subcellularLocation>
</comment>
<evidence type="ECO:0000256" key="3">
    <source>
        <dbReference type="ARBA" id="ARBA00022692"/>
    </source>
</evidence>
<dbReference type="Proteomes" id="UP000806542">
    <property type="component" value="Unassembled WGS sequence"/>
</dbReference>
<evidence type="ECO:0000256" key="10">
    <source>
        <dbReference type="SAM" id="Phobius"/>
    </source>
</evidence>
<proteinExistence type="inferred from homology"/>
<dbReference type="SUPFAM" id="SSF54631">
    <property type="entry name" value="CBS-domain pair"/>
    <property type="match status" value="1"/>
</dbReference>
<dbReference type="EMBL" id="JADCKB010000011">
    <property type="protein sequence ID" value="MBE5040162.1"/>
    <property type="molecule type" value="Genomic_DNA"/>
</dbReference>
<dbReference type="InterPro" id="IPR046342">
    <property type="entry name" value="CBS_dom_sf"/>
</dbReference>
<reference evidence="13" key="1">
    <citation type="submission" date="2020-10" db="EMBL/GenBank/DDBJ databases">
        <title>ChiBAC.</title>
        <authorList>
            <person name="Zenner C."/>
            <person name="Hitch T.C.A."/>
            <person name="Clavel T."/>
        </authorList>
    </citation>
    <scope>NUCLEOTIDE SEQUENCE</scope>
    <source>
        <strain evidence="13">DSM 107454</strain>
    </source>
</reference>
<dbReference type="Pfam" id="PF01595">
    <property type="entry name" value="CNNM"/>
    <property type="match status" value="1"/>
</dbReference>
<dbReference type="InterPro" id="IPR002550">
    <property type="entry name" value="CNNM"/>
</dbReference>
<feature type="domain" description="CBS" evidence="11">
    <location>
        <begin position="205"/>
        <end position="265"/>
    </location>
</feature>
<keyword evidence="14" id="KW-1185">Reference proteome</keyword>
<comment type="caution">
    <text evidence="13">The sequence shown here is derived from an EMBL/GenBank/DDBJ whole genome shotgun (WGS) entry which is preliminary data.</text>
</comment>
<dbReference type="GO" id="GO:0050660">
    <property type="term" value="F:flavin adenine dinucleotide binding"/>
    <property type="evidence" value="ECO:0007669"/>
    <property type="project" value="InterPro"/>
</dbReference>
<feature type="transmembrane region" description="Helical" evidence="10">
    <location>
        <begin position="61"/>
        <end position="85"/>
    </location>
</feature>
<feature type="transmembrane region" description="Helical" evidence="10">
    <location>
        <begin position="123"/>
        <end position="145"/>
    </location>
</feature>
<dbReference type="PANTHER" id="PTHR22777:SF17">
    <property type="entry name" value="UPF0053 PROTEIN SLL0260"/>
    <property type="match status" value="1"/>
</dbReference>
<dbReference type="Gene3D" id="3.10.580.10">
    <property type="entry name" value="CBS-domain"/>
    <property type="match status" value="1"/>
</dbReference>
<keyword evidence="5 9" id="KW-1133">Transmembrane helix</keyword>
<dbReference type="RefSeq" id="WP_226392706.1">
    <property type="nucleotide sequence ID" value="NZ_JADCKB010000011.1"/>
</dbReference>
<keyword evidence="4" id="KW-0677">Repeat</keyword>
<evidence type="ECO:0000256" key="8">
    <source>
        <dbReference type="PROSITE-ProRule" id="PRU00703"/>
    </source>
</evidence>
<dbReference type="PROSITE" id="PS51846">
    <property type="entry name" value="CNNM"/>
    <property type="match status" value="1"/>
</dbReference>
<evidence type="ECO:0000256" key="2">
    <source>
        <dbReference type="ARBA" id="ARBA00006337"/>
    </source>
</evidence>
<evidence type="ECO:0000256" key="7">
    <source>
        <dbReference type="ARBA" id="ARBA00023136"/>
    </source>
</evidence>
<name>A0A9D5M025_9FIRM</name>
<dbReference type="PROSITE" id="PS51371">
    <property type="entry name" value="CBS"/>
    <property type="match status" value="2"/>
</dbReference>
<dbReference type="CDD" id="cd04590">
    <property type="entry name" value="CBS_pair_CorC_HlyC_assoc"/>
    <property type="match status" value="1"/>
</dbReference>
<dbReference type="Pfam" id="PF00571">
    <property type="entry name" value="CBS"/>
    <property type="match status" value="2"/>
</dbReference>
<evidence type="ECO:0000313" key="13">
    <source>
        <dbReference type="EMBL" id="MBE5040162.1"/>
    </source>
</evidence>
<sequence length="423" mass="47644">MDSSTGLIIIWLVVLILCSAYFSATETAFSSLNKIRLKNLMHEGNKRAALTLRMSEQYDKLLSSILIGNNVVNIAASSVATVVFLKFFPAYGVTISTVVMTVLVLIFGEISPKSLAKERPESFAMFSAPILRVIMTILLPFNWLFGQWKILLNKIFKTKDDRGITEQELLTMVEEAQNEGGIDAQEGDLIKSAIEFNDLETGDILTPRVDLTAIDIDEDPQALYRIFMESNFSRIPVYKDTIDNIVGVVHQRDFFIMLRTRGQKLTDIIKPVIFVSESIKISRLIKHLQKSQAHMAVVTDEYGGTMGIVTMEDILEELVGEIWDEHDDVIQDIEKLGENEYMVLGGADVEEVFELFGLKCDVEQNTVNGWAMDRLEKLPEVGDSFIDHNLQVTVKELDGRRIGKVLIHFIPLEDDASSDEDDK</sequence>
<evidence type="ECO:0000256" key="5">
    <source>
        <dbReference type="ARBA" id="ARBA00022989"/>
    </source>
</evidence>
<comment type="similarity">
    <text evidence="2">Belongs to the UPF0053 family.</text>
</comment>
<protein>
    <submittedName>
        <fullName evidence="13">HlyC/CorC family transporter</fullName>
    </submittedName>
</protein>
<dbReference type="SMART" id="SM00116">
    <property type="entry name" value="CBS"/>
    <property type="match status" value="2"/>
</dbReference>
<evidence type="ECO:0000259" key="12">
    <source>
        <dbReference type="PROSITE" id="PS51846"/>
    </source>
</evidence>